<comment type="caution">
    <text evidence="2">The sequence shown here is derived from an EMBL/GenBank/DDBJ whole genome shotgun (WGS) entry which is preliminary data.</text>
</comment>
<feature type="transmembrane region" description="Helical" evidence="1">
    <location>
        <begin position="56"/>
        <end position="74"/>
    </location>
</feature>
<evidence type="ECO:0000256" key="1">
    <source>
        <dbReference type="SAM" id="Phobius"/>
    </source>
</evidence>
<organism evidence="2 3">
    <name type="scientific">Streptomyces arboris</name>
    <dbReference type="NCBI Taxonomy" id="2600619"/>
    <lineage>
        <taxon>Bacteria</taxon>
        <taxon>Bacillati</taxon>
        <taxon>Actinomycetota</taxon>
        <taxon>Actinomycetes</taxon>
        <taxon>Kitasatosporales</taxon>
        <taxon>Streptomycetaceae</taxon>
        <taxon>Streptomyces</taxon>
    </lineage>
</organism>
<dbReference type="EMBL" id="VYUA01000003">
    <property type="protein sequence ID" value="KAB2593512.1"/>
    <property type="molecule type" value="Genomic_DNA"/>
</dbReference>
<keyword evidence="1" id="KW-0812">Transmembrane</keyword>
<protein>
    <submittedName>
        <fullName evidence="2">Uncharacterized protein</fullName>
    </submittedName>
</protein>
<keyword evidence="1" id="KW-0472">Membrane</keyword>
<keyword evidence="3" id="KW-1185">Reference proteome</keyword>
<reference evidence="2 3" key="1">
    <citation type="submission" date="2019-09" db="EMBL/GenBank/DDBJ databases">
        <authorList>
            <person name="Liu P."/>
        </authorList>
    </citation>
    <scope>NUCLEOTIDE SEQUENCE [LARGE SCALE GENOMIC DNA]</scope>
    <source>
        <strain evidence="2 3">TRM68085</strain>
    </source>
</reference>
<gene>
    <name evidence="2" type="ORF">F5983_04280</name>
</gene>
<dbReference type="Proteomes" id="UP000326907">
    <property type="component" value="Unassembled WGS sequence"/>
</dbReference>
<evidence type="ECO:0000313" key="3">
    <source>
        <dbReference type="Proteomes" id="UP000326907"/>
    </source>
</evidence>
<dbReference type="AlphaFoldDB" id="A0A5N5EXD0"/>
<evidence type="ECO:0000313" key="2">
    <source>
        <dbReference type="EMBL" id="KAB2593512.1"/>
    </source>
</evidence>
<accession>A0A5N5EXD0</accession>
<sequence length="303" mass="31566">MSIKTWGALIDNLNVQWGADRPIMRQAPAVAADLYDSGMITSSVDPGSRSFADGQALGLLLVTAAAMAVIWITTRAWRRGPVPTGALDAEEASALAVRRGNIVRGVLLVTAAAGLVWVFTYKGYGPAAEAAPAGREPAAESPSATTGAPEVTRVIDAAPRVGEYRLHTGAEAAEYEQLAPGSPESGERWFYDGPGEGPVGALLQIKAVERSTGPDGATGSKAMSDELRAFFTGARATEVTAFEAGPWGGQLSCGFAQSDAGRQVVCAWVDSITRGQLGLLDEASLSRGAEIALQFRSASENRT</sequence>
<feature type="transmembrane region" description="Helical" evidence="1">
    <location>
        <begin position="102"/>
        <end position="120"/>
    </location>
</feature>
<name>A0A5N5EXD0_9ACTN</name>
<dbReference type="RefSeq" id="WP_151509097.1">
    <property type="nucleotide sequence ID" value="NZ_JBMVCA010000011.1"/>
</dbReference>
<keyword evidence="1" id="KW-1133">Transmembrane helix</keyword>
<proteinExistence type="predicted"/>